<name>A0A1H5XML5_9BACT</name>
<dbReference type="PROSITE" id="PS50011">
    <property type="entry name" value="PROTEIN_KINASE_DOM"/>
    <property type="match status" value="1"/>
</dbReference>
<dbReference type="EMBL" id="FNVA01000003">
    <property type="protein sequence ID" value="SEG13001.1"/>
    <property type="molecule type" value="Genomic_DNA"/>
</dbReference>
<dbReference type="OrthoDB" id="111294at2"/>
<dbReference type="InterPro" id="IPR008271">
    <property type="entry name" value="Ser/Thr_kinase_AS"/>
</dbReference>
<dbReference type="PROSITE" id="PS00107">
    <property type="entry name" value="PROTEIN_KINASE_ATP"/>
    <property type="match status" value="1"/>
</dbReference>
<evidence type="ECO:0000256" key="1">
    <source>
        <dbReference type="ARBA" id="ARBA00022679"/>
    </source>
</evidence>
<evidence type="ECO:0000256" key="4">
    <source>
        <dbReference type="ARBA" id="ARBA00022840"/>
    </source>
</evidence>
<keyword evidence="3 7" id="KW-0418">Kinase</keyword>
<dbReference type="PANTHER" id="PTHR43289">
    <property type="entry name" value="MITOGEN-ACTIVATED PROTEIN KINASE KINASE KINASE 20-RELATED"/>
    <property type="match status" value="1"/>
</dbReference>
<evidence type="ECO:0000259" key="6">
    <source>
        <dbReference type="PROSITE" id="PS50011"/>
    </source>
</evidence>
<evidence type="ECO:0000256" key="2">
    <source>
        <dbReference type="ARBA" id="ARBA00022741"/>
    </source>
</evidence>
<sequence>MNFMKNAHIGSGGFGEVWSATRVTDGAEVAVKYLVDRDQVSEDRFRREVRCLETLSHPNVVKVLGKELGDGVGELYYVMPLYSASLFHRMPSVTGDFARIKNIFTSICDGMSYAHAEGVIHRDLKPENVLLNSDTDIAVTDFGLGRILTSASTRLTNTGQGFGTLLYCAPEQLADAKRADARSDIYSLGRILYDLFYGIDLGPIDLDAVPYPIAAVIKKASHRDPANRYQTVSELLLDFSATMGLLLGDLEPDSIEDLLEKLKSPLEFSSNLDKLAMALKKQADNGDVVHSALMTIPDGVFSALEKSQPDLARHLVGTFFNYVTSQSWGFSYTDTIASVCGRLFYESGDPIVRARLTEAVLVVGVSHNRWAVMEKFGSMVHSIKSEEDAQQHWVVLRHHLDELRAVSGYINRSRLIPALANLFPSEVPEQ</sequence>
<dbReference type="Gene3D" id="1.10.510.10">
    <property type="entry name" value="Transferase(Phosphotransferase) domain 1"/>
    <property type="match status" value="1"/>
</dbReference>
<dbReference type="InterPro" id="IPR000719">
    <property type="entry name" value="Prot_kinase_dom"/>
</dbReference>
<keyword evidence="7" id="KW-0723">Serine/threonine-protein kinase</keyword>
<dbReference type="Proteomes" id="UP000236728">
    <property type="component" value="Unassembled WGS sequence"/>
</dbReference>
<accession>A0A1H5XML5</accession>
<dbReference type="RefSeq" id="WP_103932818.1">
    <property type="nucleotide sequence ID" value="NZ_FNVA01000003.1"/>
</dbReference>
<dbReference type="AlphaFoldDB" id="A0A1H5XML5"/>
<dbReference type="SMART" id="SM00220">
    <property type="entry name" value="S_TKc"/>
    <property type="match status" value="1"/>
</dbReference>
<reference evidence="7 8" key="1">
    <citation type="submission" date="2016-10" db="EMBL/GenBank/DDBJ databases">
        <authorList>
            <person name="de Groot N.N."/>
        </authorList>
    </citation>
    <scope>NUCLEOTIDE SEQUENCE [LARGE SCALE GENOMIC DNA]</scope>
    <source>
        <strain evidence="7 8">DSM 22489</strain>
    </source>
</reference>
<keyword evidence="1" id="KW-0808">Transferase</keyword>
<dbReference type="PANTHER" id="PTHR43289:SF6">
    <property type="entry name" value="SERINE_THREONINE-PROTEIN KINASE NEKL-3"/>
    <property type="match status" value="1"/>
</dbReference>
<dbReference type="Pfam" id="PF00069">
    <property type="entry name" value="Pkinase"/>
    <property type="match status" value="1"/>
</dbReference>
<keyword evidence="8" id="KW-1185">Reference proteome</keyword>
<protein>
    <submittedName>
        <fullName evidence="7">Serine/threonine protein kinase</fullName>
    </submittedName>
</protein>
<feature type="domain" description="Protein kinase" evidence="6">
    <location>
        <begin position="3"/>
        <end position="320"/>
    </location>
</feature>
<organism evidence="7 8">
    <name type="scientific">Bryocella elongata</name>
    <dbReference type="NCBI Taxonomy" id="863522"/>
    <lineage>
        <taxon>Bacteria</taxon>
        <taxon>Pseudomonadati</taxon>
        <taxon>Acidobacteriota</taxon>
        <taxon>Terriglobia</taxon>
        <taxon>Terriglobales</taxon>
        <taxon>Acidobacteriaceae</taxon>
        <taxon>Bryocella</taxon>
    </lineage>
</organism>
<dbReference type="InterPro" id="IPR017441">
    <property type="entry name" value="Protein_kinase_ATP_BS"/>
</dbReference>
<dbReference type="InterPro" id="IPR011009">
    <property type="entry name" value="Kinase-like_dom_sf"/>
</dbReference>
<evidence type="ECO:0000256" key="3">
    <source>
        <dbReference type="ARBA" id="ARBA00022777"/>
    </source>
</evidence>
<evidence type="ECO:0000256" key="5">
    <source>
        <dbReference type="PROSITE-ProRule" id="PRU10141"/>
    </source>
</evidence>
<feature type="binding site" evidence="5">
    <location>
        <position position="32"/>
    </location>
    <ligand>
        <name>ATP</name>
        <dbReference type="ChEBI" id="CHEBI:30616"/>
    </ligand>
</feature>
<evidence type="ECO:0000313" key="8">
    <source>
        <dbReference type="Proteomes" id="UP000236728"/>
    </source>
</evidence>
<keyword evidence="4 5" id="KW-0067">ATP-binding</keyword>
<evidence type="ECO:0000313" key="7">
    <source>
        <dbReference type="EMBL" id="SEG13001.1"/>
    </source>
</evidence>
<dbReference type="PROSITE" id="PS00108">
    <property type="entry name" value="PROTEIN_KINASE_ST"/>
    <property type="match status" value="1"/>
</dbReference>
<keyword evidence="2 5" id="KW-0547">Nucleotide-binding</keyword>
<dbReference type="GO" id="GO:0005524">
    <property type="term" value="F:ATP binding"/>
    <property type="evidence" value="ECO:0007669"/>
    <property type="project" value="UniProtKB-UniRule"/>
</dbReference>
<dbReference type="SUPFAM" id="SSF56112">
    <property type="entry name" value="Protein kinase-like (PK-like)"/>
    <property type="match status" value="1"/>
</dbReference>
<dbReference type="CDD" id="cd14014">
    <property type="entry name" value="STKc_PknB_like"/>
    <property type="match status" value="1"/>
</dbReference>
<proteinExistence type="predicted"/>
<dbReference type="GO" id="GO:0004674">
    <property type="term" value="F:protein serine/threonine kinase activity"/>
    <property type="evidence" value="ECO:0007669"/>
    <property type="project" value="UniProtKB-KW"/>
</dbReference>
<gene>
    <name evidence="7" type="ORF">SAMN05421819_1888</name>
</gene>